<evidence type="ECO:0000313" key="1">
    <source>
        <dbReference type="EMBL" id="CAD7640346.1"/>
    </source>
</evidence>
<dbReference type="PANTHER" id="PTHR33236:SF5">
    <property type="entry name" value="CUB DOMAIN-CONTAINING PROTEIN"/>
    <property type="match status" value="1"/>
</dbReference>
<keyword evidence="2" id="KW-1185">Reference proteome</keyword>
<proteinExistence type="predicted"/>
<dbReference type="OrthoDB" id="6479909at2759"/>
<dbReference type="EMBL" id="OC915417">
    <property type="protein sequence ID" value="CAD7640346.1"/>
    <property type="molecule type" value="Genomic_DNA"/>
</dbReference>
<dbReference type="InterPro" id="IPR035914">
    <property type="entry name" value="Sperma_CUB_dom_sf"/>
</dbReference>
<organism evidence="1">
    <name type="scientific">Oppiella nova</name>
    <dbReference type="NCBI Taxonomy" id="334625"/>
    <lineage>
        <taxon>Eukaryota</taxon>
        <taxon>Metazoa</taxon>
        <taxon>Ecdysozoa</taxon>
        <taxon>Arthropoda</taxon>
        <taxon>Chelicerata</taxon>
        <taxon>Arachnida</taxon>
        <taxon>Acari</taxon>
        <taxon>Acariformes</taxon>
        <taxon>Sarcoptiformes</taxon>
        <taxon>Oribatida</taxon>
        <taxon>Brachypylina</taxon>
        <taxon>Oppioidea</taxon>
        <taxon>Oppiidae</taxon>
        <taxon>Oppiella</taxon>
    </lineage>
</organism>
<dbReference type="AlphaFoldDB" id="A0A7R9LH75"/>
<dbReference type="SUPFAM" id="SSF49854">
    <property type="entry name" value="Spermadhesin, CUB domain"/>
    <property type="match status" value="1"/>
</dbReference>
<protein>
    <submittedName>
        <fullName evidence="1">Uncharacterized protein</fullName>
    </submittedName>
</protein>
<evidence type="ECO:0000313" key="2">
    <source>
        <dbReference type="Proteomes" id="UP000728032"/>
    </source>
</evidence>
<reference evidence="1" key="1">
    <citation type="submission" date="2020-11" db="EMBL/GenBank/DDBJ databases">
        <authorList>
            <person name="Tran Van P."/>
        </authorList>
    </citation>
    <scope>NUCLEOTIDE SEQUENCE</scope>
</reference>
<sequence>MYVVFVIPRTCGGIAAQNSTYFTNPGFPSAYNNNNTLDLMIFELMQPNDGSCDNDQFMITGQNLNSVVPQMCGYNTGHHCI</sequence>
<accession>A0A7R9LH75</accession>
<name>A0A7R9LH75_9ACAR</name>
<gene>
    <name evidence="1" type="ORF">ONB1V03_LOCUS2506</name>
</gene>
<dbReference type="Proteomes" id="UP000728032">
    <property type="component" value="Unassembled WGS sequence"/>
</dbReference>
<dbReference type="PANTHER" id="PTHR33236">
    <property type="entry name" value="INTRAFLAGELLAR TRANSPORT PROTEIN 122 FAMILY PROTEIN-RELATED"/>
    <property type="match status" value="1"/>
</dbReference>
<dbReference type="EMBL" id="CAJPVJ010000592">
    <property type="protein sequence ID" value="CAG2162919.1"/>
    <property type="molecule type" value="Genomic_DNA"/>
</dbReference>